<evidence type="ECO:0000313" key="2">
    <source>
        <dbReference type="EMBL" id="MDW5592878.1"/>
    </source>
</evidence>
<evidence type="ECO:0000256" key="1">
    <source>
        <dbReference type="SAM" id="Phobius"/>
    </source>
</evidence>
<sequence>MRDTLNNVLSTPVDIGWKVLIVLTLLSTLEMVRNLFRRVRHIFP</sequence>
<protein>
    <submittedName>
        <fullName evidence="2">Uncharacterized protein</fullName>
    </submittedName>
</protein>
<name>A0ABU4HHU5_9ACTN</name>
<gene>
    <name evidence="2" type="ORF">R7226_00915</name>
</gene>
<organism evidence="2 3">
    <name type="scientific">Conexibacter stalactiti</name>
    <dbReference type="NCBI Taxonomy" id="1940611"/>
    <lineage>
        <taxon>Bacteria</taxon>
        <taxon>Bacillati</taxon>
        <taxon>Actinomycetota</taxon>
        <taxon>Thermoleophilia</taxon>
        <taxon>Solirubrobacterales</taxon>
        <taxon>Conexibacteraceae</taxon>
        <taxon>Conexibacter</taxon>
    </lineage>
</organism>
<dbReference type="Proteomes" id="UP001284601">
    <property type="component" value="Unassembled WGS sequence"/>
</dbReference>
<evidence type="ECO:0000313" key="3">
    <source>
        <dbReference type="Proteomes" id="UP001284601"/>
    </source>
</evidence>
<reference evidence="2 3" key="2">
    <citation type="submission" date="2023-10" db="EMBL/GenBank/DDBJ databases">
        <authorList>
            <person name="Han X.F."/>
        </authorList>
    </citation>
    <scope>NUCLEOTIDE SEQUENCE [LARGE SCALE GENOMIC DNA]</scope>
    <source>
        <strain evidence="2 3">KCTC 39840</strain>
    </source>
</reference>
<keyword evidence="3" id="KW-1185">Reference proteome</keyword>
<comment type="caution">
    <text evidence="2">The sequence shown here is derived from an EMBL/GenBank/DDBJ whole genome shotgun (WGS) entry which is preliminary data.</text>
</comment>
<keyword evidence="1" id="KW-0472">Membrane</keyword>
<reference evidence="3" key="1">
    <citation type="submission" date="2023-07" db="EMBL/GenBank/DDBJ databases">
        <title>Conexibacter stalactiti sp. nov., isolated from stalactites in a lava cave and emended description of the genus Conexibacter.</title>
        <authorList>
            <person name="Lee S.D."/>
        </authorList>
    </citation>
    <scope>NUCLEOTIDE SEQUENCE [LARGE SCALE GENOMIC DNA]</scope>
    <source>
        <strain evidence="3">KCTC 39840</strain>
    </source>
</reference>
<feature type="transmembrane region" description="Helical" evidence="1">
    <location>
        <begin position="15"/>
        <end position="36"/>
    </location>
</feature>
<accession>A0ABU4HHU5</accession>
<keyword evidence="1" id="KW-1133">Transmembrane helix</keyword>
<dbReference type="EMBL" id="JAWSTH010000001">
    <property type="protein sequence ID" value="MDW5592878.1"/>
    <property type="molecule type" value="Genomic_DNA"/>
</dbReference>
<keyword evidence="1" id="KW-0812">Transmembrane</keyword>
<proteinExistence type="predicted"/>
<dbReference type="RefSeq" id="WP_318595134.1">
    <property type="nucleotide sequence ID" value="NZ_JAWSTH010000001.1"/>
</dbReference>